<evidence type="ECO:0000313" key="1">
    <source>
        <dbReference type="EMBL" id="JAE00135.1"/>
    </source>
</evidence>
<name>A0A0A9EHF1_ARUDO</name>
<accession>A0A0A9EHF1</accession>
<dbReference type="AlphaFoldDB" id="A0A0A9EHF1"/>
<sequence length="23" mass="2591">MQILSIRNVQVMNSCPCLSKVLN</sequence>
<reference evidence="1" key="1">
    <citation type="submission" date="2014-09" db="EMBL/GenBank/DDBJ databases">
        <authorList>
            <person name="Magalhaes I.L.F."/>
            <person name="Oliveira U."/>
            <person name="Santos F.R."/>
            <person name="Vidigal T.H.D.A."/>
            <person name="Brescovit A.D."/>
            <person name="Santos A.J."/>
        </authorList>
    </citation>
    <scope>NUCLEOTIDE SEQUENCE</scope>
    <source>
        <tissue evidence="1">Shoot tissue taken approximately 20 cm above the soil surface</tissue>
    </source>
</reference>
<proteinExistence type="predicted"/>
<dbReference type="EMBL" id="GBRH01197761">
    <property type="protein sequence ID" value="JAE00135.1"/>
    <property type="molecule type" value="Transcribed_RNA"/>
</dbReference>
<organism evidence="1">
    <name type="scientific">Arundo donax</name>
    <name type="common">Giant reed</name>
    <name type="synonym">Donax arundinaceus</name>
    <dbReference type="NCBI Taxonomy" id="35708"/>
    <lineage>
        <taxon>Eukaryota</taxon>
        <taxon>Viridiplantae</taxon>
        <taxon>Streptophyta</taxon>
        <taxon>Embryophyta</taxon>
        <taxon>Tracheophyta</taxon>
        <taxon>Spermatophyta</taxon>
        <taxon>Magnoliopsida</taxon>
        <taxon>Liliopsida</taxon>
        <taxon>Poales</taxon>
        <taxon>Poaceae</taxon>
        <taxon>PACMAD clade</taxon>
        <taxon>Arundinoideae</taxon>
        <taxon>Arundineae</taxon>
        <taxon>Arundo</taxon>
    </lineage>
</organism>
<protein>
    <submittedName>
        <fullName evidence="1">Uncharacterized protein</fullName>
    </submittedName>
</protein>
<reference evidence="1" key="2">
    <citation type="journal article" date="2015" name="Data Brief">
        <title>Shoot transcriptome of the giant reed, Arundo donax.</title>
        <authorList>
            <person name="Barrero R.A."/>
            <person name="Guerrero F.D."/>
            <person name="Moolhuijzen P."/>
            <person name="Goolsby J.A."/>
            <person name="Tidwell J."/>
            <person name="Bellgard S.E."/>
            <person name="Bellgard M.I."/>
        </authorList>
    </citation>
    <scope>NUCLEOTIDE SEQUENCE</scope>
    <source>
        <tissue evidence="1">Shoot tissue taken approximately 20 cm above the soil surface</tissue>
    </source>
</reference>